<evidence type="ECO:0000313" key="1">
    <source>
        <dbReference type="EMBL" id="KAH0533836.1"/>
    </source>
</evidence>
<dbReference type="EMBL" id="JAGHQL010000344">
    <property type="protein sequence ID" value="KAH0533836.1"/>
    <property type="molecule type" value="Genomic_DNA"/>
</dbReference>
<reference evidence="1" key="1">
    <citation type="submission" date="2021-03" db="EMBL/GenBank/DDBJ databases">
        <title>Comparative genomics and phylogenomic investigation of the class Geoglossomycetes provide insights into ecological specialization and systematics.</title>
        <authorList>
            <person name="Melie T."/>
            <person name="Pirro S."/>
            <person name="Miller A.N."/>
            <person name="Quandt A."/>
        </authorList>
    </citation>
    <scope>NUCLEOTIDE SEQUENCE</scope>
    <source>
        <strain evidence="1">GBOQ0MN5Z8</strain>
    </source>
</reference>
<protein>
    <submittedName>
        <fullName evidence="1">Uncharacterized protein</fullName>
    </submittedName>
</protein>
<organism evidence="1 2">
    <name type="scientific">Glutinoglossum americanum</name>
    <dbReference type="NCBI Taxonomy" id="1670608"/>
    <lineage>
        <taxon>Eukaryota</taxon>
        <taxon>Fungi</taxon>
        <taxon>Dikarya</taxon>
        <taxon>Ascomycota</taxon>
        <taxon>Pezizomycotina</taxon>
        <taxon>Geoglossomycetes</taxon>
        <taxon>Geoglossales</taxon>
        <taxon>Geoglossaceae</taxon>
        <taxon>Glutinoglossum</taxon>
    </lineage>
</organism>
<sequence length="98" mass="11089">MFALSLELPKGTPVNKCILAASEIRLIHYPATSIETFECGLRKRCWPHSDFEIVTLLFQDQVSELELEDRNRPEGILRLDSQCAVKGLPEQYVKGAIT</sequence>
<dbReference type="Proteomes" id="UP000698800">
    <property type="component" value="Unassembled WGS sequence"/>
</dbReference>
<accession>A0A9P8HQK4</accession>
<dbReference type="Gene3D" id="2.60.120.330">
    <property type="entry name" value="B-lactam Antibiotic, Isopenicillin N Synthase, Chain"/>
    <property type="match status" value="1"/>
</dbReference>
<name>A0A9P8HQK4_9PEZI</name>
<dbReference type="AlphaFoldDB" id="A0A9P8HQK4"/>
<dbReference type="InterPro" id="IPR027443">
    <property type="entry name" value="IPNS-like_sf"/>
</dbReference>
<dbReference type="OrthoDB" id="288590at2759"/>
<dbReference type="SUPFAM" id="SSF51197">
    <property type="entry name" value="Clavaminate synthase-like"/>
    <property type="match status" value="1"/>
</dbReference>
<gene>
    <name evidence="1" type="ORF">FGG08_007537</name>
</gene>
<proteinExistence type="predicted"/>
<keyword evidence="2" id="KW-1185">Reference proteome</keyword>
<comment type="caution">
    <text evidence="1">The sequence shown here is derived from an EMBL/GenBank/DDBJ whole genome shotgun (WGS) entry which is preliminary data.</text>
</comment>
<evidence type="ECO:0000313" key="2">
    <source>
        <dbReference type="Proteomes" id="UP000698800"/>
    </source>
</evidence>